<protein>
    <submittedName>
        <fullName evidence="5">ABC transporter domain-containing protein</fullName>
    </submittedName>
</protein>
<sequence length="160" mass="17851">MRPEPFKKPSTIKKMPKPPGYSSSIKKVAEKKGGRNFVGRRRFSGNGNHGAEWYSPNKPPKNWPHSGEISIRNLCCPYRPELKLSLRNITANIRLREKIGVVGRTGSGKTSLSLALSKITVIPQDSVLFSGTLRFNLDPFNVSTDAELWTALEHAHLKTL</sequence>
<dbReference type="GO" id="GO:0016020">
    <property type="term" value="C:membrane"/>
    <property type="evidence" value="ECO:0007669"/>
    <property type="project" value="TreeGrafter"/>
</dbReference>
<dbReference type="WBParaSite" id="jg15664">
    <property type="protein sequence ID" value="jg15664"/>
    <property type="gene ID" value="jg15664"/>
</dbReference>
<dbReference type="SUPFAM" id="SSF52540">
    <property type="entry name" value="P-loop containing nucleoside triphosphate hydrolases"/>
    <property type="match status" value="1"/>
</dbReference>
<evidence type="ECO:0000313" key="4">
    <source>
        <dbReference type="Proteomes" id="UP000887574"/>
    </source>
</evidence>
<keyword evidence="4" id="KW-1185">Reference proteome</keyword>
<name>A0A915D5R6_9BILA</name>
<proteinExistence type="predicted"/>
<reference evidence="5" key="1">
    <citation type="submission" date="2022-11" db="UniProtKB">
        <authorList>
            <consortium name="WormBaseParasite"/>
        </authorList>
    </citation>
    <scope>IDENTIFICATION</scope>
</reference>
<dbReference type="PANTHER" id="PTHR24223">
    <property type="entry name" value="ATP-BINDING CASSETTE SUB-FAMILY C"/>
    <property type="match status" value="1"/>
</dbReference>
<evidence type="ECO:0000313" key="5">
    <source>
        <dbReference type="WBParaSite" id="jg15664"/>
    </source>
</evidence>
<dbReference type="Gene3D" id="3.40.50.300">
    <property type="entry name" value="P-loop containing nucleotide triphosphate hydrolases"/>
    <property type="match status" value="1"/>
</dbReference>
<dbReference type="InterPro" id="IPR050173">
    <property type="entry name" value="ABC_transporter_C-like"/>
</dbReference>
<accession>A0A915D5R6</accession>
<dbReference type="GO" id="GO:0042626">
    <property type="term" value="F:ATPase-coupled transmembrane transporter activity"/>
    <property type="evidence" value="ECO:0007669"/>
    <property type="project" value="TreeGrafter"/>
</dbReference>
<organism evidence="4 5">
    <name type="scientific">Ditylenchus dipsaci</name>
    <dbReference type="NCBI Taxonomy" id="166011"/>
    <lineage>
        <taxon>Eukaryota</taxon>
        <taxon>Metazoa</taxon>
        <taxon>Ecdysozoa</taxon>
        <taxon>Nematoda</taxon>
        <taxon>Chromadorea</taxon>
        <taxon>Rhabditida</taxon>
        <taxon>Tylenchina</taxon>
        <taxon>Tylenchomorpha</taxon>
        <taxon>Sphaerularioidea</taxon>
        <taxon>Anguinidae</taxon>
        <taxon>Anguininae</taxon>
        <taxon>Ditylenchus</taxon>
    </lineage>
</organism>
<feature type="region of interest" description="Disordered" evidence="3">
    <location>
        <begin position="1"/>
        <end position="59"/>
    </location>
</feature>
<dbReference type="AlphaFoldDB" id="A0A915D5R6"/>
<dbReference type="Proteomes" id="UP000887574">
    <property type="component" value="Unplaced"/>
</dbReference>
<dbReference type="GO" id="GO:0005524">
    <property type="term" value="F:ATP binding"/>
    <property type="evidence" value="ECO:0007669"/>
    <property type="project" value="UniProtKB-KW"/>
</dbReference>
<keyword evidence="1" id="KW-0547">Nucleotide-binding</keyword>
<evidence type="ECO:0000256" key="2">
    <source>
        <dbReference type="ARBA" id="ARBA00022840"/>
    </source>
</evidence>
<evidence type="ECO:0000256" key="3">
    <source>
        <dbReference type="SAM" id="MobiDB-lite"/>
    </source>
</evidence>
<evidence type="ECO:0000256" key="1">
    <source>
        <dbReference type="ARBA" id="ARBA00022741"/>
    </source>
</evidence>
<keyword evidence="2" id="KW-0067">ATP-binding</keyword>
<dbReference type="InterPro" id="IPR027417">
    <property type="entry name" value="P-loop_NTPase"/>
</dbReference>